<evidence type="ECO:0000313" key="6">
    <source>
        <dbReference type="Proteomes" id="UP000316993"/>
    </source>
</evidence>
<name>A0A543L849_9BURK</name>
<dbReference type="AlphaFoldDB" id="A0A543L849"/>
<feature type="domain" description="Zeta toxin" evidence="4">
    <location>
        <begin position="2"/>
        <end position="136"/>
    </location>
</feature>
<evidence type="ECO:0000256" key="3">
    <source>
        <dbReference type="SAM" id="MobiDB-lite"/>
    </source>
</evidence>
<organism evidence="5 6">
    <name type="scientific">Acidovorax temperans</name>
    <dbReference type="NCBI Taxonomy" id="80878"/>
    <lineage>
        <taxon>Bacteria</taxon>
        <taxon>Pseudomonadati</taxon>
        <taxon>Pseudomonadota</taxon>
        <taxon>Betaproteobacteria</taxon>
        <taxon>Burkholderiales</taxon>
        <taxon>Comamonadaceae</taxon>
        <taxon>Acidovorax</taxon>
    </lineage>
</organism>
<dbReference type="Proteomes" id="UP000316993">
    <property type="component" value="Unassembled WGS sequence"/>
</dbReference>
<dbReference type="GO" id="GO:0005524">
    <property type="term" value="F:ATP binding"/>
    <property type="evidence" value="ECO:0007669"/>
    <property type="project" value="UniProtKB-KW"/>
</dbReference>
<evidence type="ECO:0000259" key="4">
    <source>
        <dbReference type="Pfam" id="PF06414"/>
    </source>
</evidence>
<evidence type="ECO:0000256" key="1">
    <source>
        <dbReference type="ARBA" id="ARBA00022741"/>
    </source>
</evidence>
<keyword evidence="2" id="KW-0067">ATP-binding</keyword>
<comment type="caution">
    <text evidence="5">The sequence shown here is derived from an EMBL/GenBank/DDBJ whole genome shotgun (WGS) entry which is preliminary data.</text>
</comment>
<proteinExistence type="predicted"/>
<dbReference type="GO" id="GO:0016301">
    <property type="term" value="F:kinase activity"/>
    <property type="evidence" value="ECO:0007669"/>
    <property type="project" value="InterPro"/>
</dbReference>
<reference evidence="5 6" key="1">
    <citation type="submission" date="2019-06" db="EMBL/GenBank/DDBJ databases">
        <title>Genomic Encyclopedia of Archaeal and Bacterial Type Strains, Phase II (KMG-II): from individual species to whole genera.</title>
        <authorList>
            <person name="Goeker M."/>
        </authorList>
    </citation>
    <scope>NUCLEOTIDE SEQUENCE [LARGE SCALE GENOMIC DNA]</scope>
    <source>
        <strain evidence="5 6">DSM 7270</strain>
    </source>
</reference>
<gene>
    <name evidence="5" type="ORF">BDD18_2193</name>
</gene>
<evidence type="ECO:0000256" key="2">
    <source>
        <dbReference type="ARBA" id="ARBA00022840"/>
    </source>
</evidence>
<dbReference type="InterPro" id="IPR027417">
    <property type="entry name" value="P-loop_NTPase"/>
</dbReference>
<dbReference type="InterPro" id="IPR010488">
    <property type="entry name" value="Zeta_toxin_domain"/>
</dbReference>
<feature type="region of interest" description="Disordered" evidence="3">
    <location>
        <begin position="265"/>
        <end position="290"/>
    </location>
</feature>
<protein>
    <submittedName>
        <fullName evidence="5">Zeta toxin</fullName>
    </submittedName>
</protein>
<keyword evidence="1" id="KW-0547">Nucleotide-binding</keyword>
<dbReference type="EMBL" id="VFPV01000002">
    <property type="protein sequence ID" value="TQN03508.1"/>
    <property type="molecule type" value="Genomic_DNA"/>
</dbReference>
<dbReference type="Pfam" id="PF06414">
    <property type="entry name" value="Zeta_toxin"/>
    <property type="match status" value="1"/>
</dbReference>
<dbReference type="Gene3D" id="3.40.50.300">
    <property type="entry name" value="P-loop containing nucleotide triphosphate hydrolases"/>
    <property type="match status" value="1"/>
</dbReference>
<sequence>MRTDDRNAANLTHADCGPWANRLLRDGVEGRRNIIIDQTSRDPEALAKMTVGLRQAGYRVELHVMAVAAAVSEQRIHERYEGQKEASGFGRFSTKDKHDEAYAGVHATVGAAERGNLVDRLVLYDKSAQPIYENRLENGAWRSAPGADQAMKAERTRPMTLQERREYAAGFDALADKLARPERKATPEEVGRIAEMQRNARSLLAAEVFRQEKPEAAMRQFPELATAYANVRAIEAKTNSERLTAQQRETVMARVRENVAASIERGDAAKVVRAEPERVSRRSQERDLER</sequence>
<accession>A0A543L849</accession>
<evidence type="ECO:0000313" key="5">
    <source>
        <dbReference type="EMBL" id="TQN03508.1"/>
    </source>
</evidence>